<keyword evidence="9 15" id="KW-0067">ATP-binding</keyword>
<evidence type="ECO:0000256" key="12">
    <source>
        <dbReference type="ARBA" id="ARBA00022989"/>
    </source>
</evidence>
<dbReference type="InterPro" id="IPR018303">
    <property type="entry name" value="ATPase_P-typ_P_site"/>
</dbReference>
<feature type="transmembrane region" description="Helical" evidence="15">
    <location>
        <begin position="102"/>
        <end position="122"/>
    </location>
</feature>
<evidence type="ECO:0000256" key="7">
    <source>
        <dbReference type="ARBA" id="ARBA00022723"/>
    </source>
</evidence>
<evidence type="ECO:0000256" key="14">
    <source>
        <dbReference type="ARBA" id="ARBA00023136"/>
    </source>
</evidence>
<dbReference type="Pfam" id="PF00702">
    <property type="entry name" value="Hydrolase"/>
    <property type="match status" value="1"/>
</dbReference>
<dbReference type="Proteomes" id="UP000181897">
    <property type="component" value="Chromosome"/>
</dbReference>
<dbReference type="SUPFAM" id="SSF81665">
    <property type="entry name" value="Calcium ATPase, transmembrane domain M"/>
    <property type="match status" value="1"/>
</dbReference>
<dbReference type="Pfam" id="PF00403">
    <property type="entry name" value="HMA"/>
    <property type="match status" value="1"/>
</dbReference>
<feature type="transmembrane region" description="Helical" evidence="15">
    <location>
        <begin position="659"/>
        <end position="675"/>
    </location>
</feature>
<evidence type="ECO:0000256" key="6">
    <source>
        <dbReference type="ARBA" id="ARBA00022692"/>
    </source>
</evidence>
<dbReference type="NCBIfam" id="TIGR01525">
    <property type="entry name" value="ATPase-IB_hvy"/>
    <property type="match status" value="1"/>
</dbReference>
<dbReference type="GO" id="GO:0055070">
    <property type="term" value="P:copper ion homeostasis"/>
    <property type="evidence" value="ECO:0007669"/>
    <property type="project" value="TreeGrafter"/>
</dbReference>
<evidence type="ECO:0000256" key="15">
    <source>
        <dbReference type="RuleBase" id="RU362081"/>
    </source>
</evidence>
<dbReference type="GO" id="GO:0005507">
    <property type="term" value="F:copper ion binding"/>
    <property type="evidence" value="ECO:0007669"/>
    <property type="project" value="TreeGrafter"/>
</dbReference>
<dbReference type="InterPro" id="IPR008250">
    <property type="entry name" value="ATPase_P-typ_transduc_dom_A_sf"/>
</dbReference>
<keyword evidence="18" id="KW-1185">Reference proteome</keyword>
<dbReference type="NCBIfam" id="TIGR01511">
    <property type="entry name" value="ATPase-IB1_Cu"/>
    <property type="match status" value="1"/>
</dbReference>
<evidence type="ECO:0000256" key="11">
    <source>
        <dbReference type="ARBA" id="ARBA00022967"/>
    </source>
</evidence>
<gene>
    <name evidence="17" type="ORF">BOO69_03060</name>
</gene>
<keyword evidence="7 15" id="KW-0479">Metal-binding</keyword>
<dbReference type="InterPro" id="IPR023299">
    <property type="entry name" value="ATPase_P-typ_cyto_dom_N"/>
</dbReference>
<dbReference type="GO" id="GO:0005524">
    <property type="term" value="F:ATP binding"/>
    <property type="evidence" value="ECO:0007669"/>
    <property type="project" value="UniProtKB-UniRule"/>
</dbReference>
<comment type="subcellular location">
    <subcellularLocation>
        <location evidence="1">Cell membrane</location>
        <topology evidence="1">Multi-pass membrane protein</topology>
    </subcellularLocation>
</comment>
<dbReference type="SUPFAM" id="SSF81653">
    <property type="entry name" value="Calcium ATPase, transduction domain A"/>
    <property type="match status" value="1"/>
</dbReference>
<evidence type="ECO:0000259" key="16">
    <source>
        <dbReference type="PROSITE" id="PS50846"/>
    </source>
</evidence>
<keyword evidence="8 15" id="KW-0547">Nucleotide-binding</keyword>
<feature type="domain" description="HMA" evidence="16">
    <location>
        <begin position="21"/>
        <end position="84"/>
    </location>
</feature>
<feature type="transmembrane region" description="Helical" evidence="15">
    <location>
        <begin position="167"/>
        <end position="186"/>
    </location>
</feature>
<evidence type="ECO:0000256" key="2">
    <source>
        <dbReference type="ARBA" id="ARBA00006024"/>
    </source>
</evidence>
<evidence type="ECO:0000256" key="3">
    <source>
        <dbReference type="ARBA" id="ARBA00022448"/>
    </source>
</evidence>
<evidence type="ECO:0000256" key="13">
    <source>
        <dbReference type="ARBA" id="ARBA00023065"/>
    </source>
</evidence>
<dbReference type="PROSITE" id="PS00154">
    <property type="entry name" value="ATPASE_E1_E2"/>
    <property type="match status" value="1"/>
</dbReference>
<keyword evidence="5" id="KW-0597">Phosphoprotein</keyword>
<keyword evidence="11" id="KW-1278">Translocase</keyword>
<dbReference type="NCBIfam" id="TIGR01494">
    <property type="entry name" value="ATPase_P-type"/>
    <property type="match status" value="2"/>
</dbReference>
<dbReference type="Gene3D" id="3.40.50.1000">
    <property type="entry name" value="HAD superfamily/HAD-like"/>
    <property type="match status" value="1"/>
</dbReference>
<comment type="similarity">
    <text evidence="2 15">Belongs to the cation transport ATPase (P-type) (TC 3.A.3) family. Type IB subfamily.</text>
</comment>
<evidence type="ECO:0000256" key="4">
    <source>
        <dbReference type="ARBA" id="ARBA00022475"/>
    </source>
</evidence>
<dbReference type="InterPro" id="IPR006121">
    <property type="entry name" value="HMA_dom"/>
</dbReference>
<feature type="transmembrane region" description="Helical" evidence="15">
    <location>
        <begin position="134"/>
        <end position="155"/>
    </location>
</feature>
<evidence type="ECO:0000256" key="9">
    <source>
        <dbReference type="ARBA" id="ARBA00022840"/>
    </source>
</evidence>
<dbReference type="Pfam" id="PF00122">
    <property type="entry name" value="E1-E2_ATPase"/>
    <property type="match status" value="1"/>
</dbReference>
<dbReference type="OrthoDB" id="9807843at2"/>
<dbReference type="PANTHER" id="PTHR43520">
    <property type="entry name" value="ATP7, ISOFORM B"/>
    <property type="match status" value="1"/>
</dbReference>
<organism evidence="17 18">
    <name type="scientific">Sulfitobacter alexandrii</name>
    <dbReference type="NCBI Taxonomy" id="1917485"/>
    <lineage>
        <taxon>Bacteria</taxon>
        <taxon>Pseudomonadati</taxon>
        <taxon>Pseudomonadota</taxon>
        <taxon>Alphaproteobacteria</taxon>
        <taxon>Rhodobacterales</taxon>
        <taxon>Roseobacteraceae</taxon>
        <taxon>Sulfitobacter</taxon>
    </lineage>
</organism>
<dbReference type="SUPFAM" id="SSF56784">
    <property type="entry name" value="HAD-like"/>
    <property type="match status" value="1"/>
</dbReference>
<evidence type="ECO:0000256" key="1">
    <source>
        <dbReference type="ARBA" id="ARBA00004651"/>
    </source>
</evidence>
<dbReference type="InterPro" id="IPR059000">
    <property type="entry name" value="ATPase_P-type_domA"/>
</dbReference>
<keyword evidence="3" id="KW-0813">Transport</keyword>
<dbReference type="InterPro" id="IPR001757">
    <property type="entry name" value="P_typ_ATPase"/>
</dbReference>
<dbReference type="InterPro" id="IPR023298">
    <property type="entry name" value="ATPase_P-typ_TM_dom_sf"/>
</dbReference>
<dbReference type="CDD" id="cd00371">
    <property type="entry name" value="HMA"/>
    <property type="match status" value="1"/>
</dbReference>
<evidence type="ECO:0000313" key="18">
    <source>
        <dbReference type="Proteomes" id="UP000181897"/>
    </source>
</evidence>
<accession>A0A1J0WDW7</accession>
<keyword evidence="13" id="KW-0406">Ion transport</keyword>
<dbReference type="InterPro" id="IPR036412">
    <property type="entry name" value="HAD-like_sf"/>
</dbReference>
<dbReference type="GO" id="GO:0016887">
    <property type="term" value="F:ATP hydrolysis activity"/>
    <property type="evidence" value="ECO:0007669"/>
    <property type="project" value="InterPro"/>
</dbReference>
<dbReference type="Gene3D" id="3.40.1110.10">
    <property type="entry name" value="Calcium-transporting ATPase, cytoplasmic domain N"/>
    <property type="match status" value="1"/>
</dbReference>
<keyword evidence="14 15" id="KW-0472">Membrane</keyword>
<keyword evidence="6 15" id="KW-0812">Transmembrane</keyword>
<dbReference type="EMBL" id="CP018076">
    <property type="protein sequence ID" value="APE42506.1"/>
    <property type="molecule type" value="Genomic_DNA"/>
</dbReference>
<dbReference type="PROSITE" id="PS01229">
    <property type="entry name" value="COF_2"/>
    <property type="match status" value="1"/>
</dbReference>
<dbReference type="RefSeq" id="WP_071970193.1">
    <property type="nucleotide sequence ID" value="NZ_CP018076.1"/>
</dbReference>
<dbReference type="InterPro" id="IPR023214">
    <property type="entry name" value="HAD_sf"/>
</dbReference>
<keyword evidence="4 15" id="KW-1003">Cell membrane</keyword>
<evidence type="ECO:0000256" key="5">
    <source>
        <dbReference type="ARBA" id="ARBA00022553"/>
    </source>
</evidence>
<reference evidence="17 18" key="1">
    <citation type="submission" date="2016-11" db="EMBL/GenBank/DDBJ databases">
        <title>Complete genome sequence of Sulfitobacter sp. AM1-D1, a toxic bacteria associated with marine dinoflagellate Alexandrium minutum in East China Sea.</title>
        <authorList>
            <person name="Yang Q."/>
            <person name="Zhang X."/>
            <person name="Tian X."/>
        </authorList>
    </citation>
    <scope>NUCLEOTIDE SEQUENCE [LARGE SCALE GENOMIC DNA]</scope>
    <source>
        <strain evidence="17 18">AM1-D1</strain>
    </source>
</reference>
<evidence type="ECO:0000256" key="10">
    <source>
        <dbReference type="ARBA" id="ARBA00022842"/>
    </source>
</evidence>
<dbReference type="PROSITE" id="PS01047">
    <property type="entry name" value="HMA_1"/>
    <property type="match status" value="1"/>
</dbReference>
<proteinExistence type="inferred from homology"/>
<dbReference type="PANTHER" id="PTHR43520:SF5">
    <property type="entry name" value="CATION-TRANSPORTING P-TYPE ATPASE-RELATED"/>
    <property type="match status" value="1"/>
</dbReference>
<sequence length="705" mass="73072">MTSACPACDAAPFAQEIASGPALQFSLPGVHCAACIGKIERGLADVVGVQHVRVNLSLKRLSVSGPVRADRVLAVLTGLGFEAYPLDLVALERDNDTEGRTLLIRMAVAGFAMMNVMLLSVAVWSGAEAATRDLFHLISALIALPVVAYSGQPFFRNAWAALRVRRLNMDVPISLAIVLAAGMSLFETLNSGAHAYFDAALSLTFFLLIGRYMDHRTRSAARSAARELTAMEVHTAERVTGTGTRTVPLSALAEGDVIAVPSGARVPVDGVLLTDAALMDRSFLTGETAAVSLAAGAALQAGEINLAAPLRLRATAVGEDTSLRRMAALVETAEHARNAYTALADRAARIYAPLVHLLAFAAFLGWAAATGDLRHALNVAIAVLIITCPCALGLAVPAVSTAAVSRLFANGFLVRSASALERLAEATCIVFDKTGTLTQPSVKVPPELPAGERAVARALAEVSHHPLSRALVTALADTAPATLDAVQEVAGQGIEARHDGLPVRLGRGPWLGAPFAGLGLRIAKGAAVPLEAVDTLRPGVRDALADLDLPAEILTGDAEAPARGLAATLGLPVTANARPEDKLNRLAALAAQGDRVLMVGDGLNDTAALASAHVSIAPASALDASRSAADIVVLKDSFADLPLVLRVARATGRLSRQNFAIAAAYNCIAIPVALAGFATPLAAALAMSLSSITVLLNSQRMRSLR</sequence>
<dbReference type="Gene3D" id="3.30.70.100">
    <property type="match status" value="1"/>
</dbReference>
<dbReference type="Gene3D" id="2.70.150.10">
    <property type="entry name" value="Calcium-transporting ATPase, cytoplasmic transduction domain A"/>
    <property type="match status" value="1"/>
</dbReference>
<feature type="transmembrane region" description="Helical" evidence="15">
    <location>
        <begin position="375"/>
        <end position="396"/>
    </location>
</feature>
<feature type="transmembrane region" description="Helical" evidence="15">
    <location>
        <begin position="192"/>
        <end position="213"/>
    </location>
</feature>
<evidence type="ECO:0000313" key="17">
    <source>
        <dbReference type="EMBL" id="APE42506.1"/>
    </source>
</evidence>
<name>A0A1J0WDW7_9RHOB</name>
<dbReference type="InterPro" id="IPR036163">
    <property type="entry name" value="HMA_dom_sf"/>
</dbReference>
<dbReference type="PROSITE" id="PS50846">
    <property type="entry name" value="HMA_2"/>
    <property type="match status" value="1"/>
</dbReference>
<dbReference type="GO" id="GO:0005886">
    <property type="term" value="C:plasma membrane"/>
    <property type="evidence" value="ECO:0007669"/>
    <property type="project" value="UniProtKB-SubCell"/>
</dbReference>
<keyword evidence="12 15" id="KW-1133">Transmembrane helix</keyword>
<dbReference type="KEGG" id="suam:BOO69_03060"/>
<dbReference type="GO" id="GO:0043682">
    <property type="term" value="F:P-type divalent copper transporter activity"/>
    <property type="evidence" value="ECO:0007669"/>
    <property type="project" value="TreeGrafter"/>
</dbReference>
<dbReference type="STRING" id="1917485.BOO69_03060"/>
<dbReference type="InterPro" id="IPR027256">
    <property type="entry name" value="P-typ_ATPase_IB"/>
</dbReference>
<dbReference type="SUPFAM" id="SSF55008">
    <property type="entry name" value="HMA, heavy metal-associated domain"/>
    <property type="match status" value="1"/>
</dbReference>
<keyword evidence="10" id="KW-0460">Magnesium</keyword>
<dbReference type="PRINTS" id="PR00119">
    <property type="entry name" value="CATATPASE"/>
</dbReference>
<dbReference type="InterPro" id="IPR017969">
    <property type="entry name" value="Heavy-metal-associated_CS"/>
</dbReference>
<dbReference type="AlphaFoldDB" id="A0A1J0WDW7"/>
<protein>
    <submittedName>
        <fullName evidence="17">Copper-translocating P-type ATPase</fullName>
    </submittedName>
</protein>
<feature type="transmembrane region" description="Helical" evidence="15">
    <location>
        <begin position="350"/>
        <end position="369"/>
    </location>
</feature>
<evidence type="ECO:0000256" key="8">
    <source>
        <dbReference type="ARBA" id="ARBA00022741"/>
    </source>
</evidence>